<dbReference type="GO" id="GO:0051607">
    <property type="term" value="P:defense response to virus"/>
    <property type="evidence" value="ECO:0007669"/>
    <property type="project" value="UniProtKB-UniRule"/>
</dbReference>
<evidence type="ECO:0000313" key="9">
    <source>
        <dbReference type="EMBL" id="PKZ16862.1"/>
    </source>
</evidence>
<dbReference type="InterPro" id="IPR042206">
    <property type="entry name" value="CRISPR-assoc_Cas1_C"/>
</dbReference>
<keyword evidence="8" id="KW-0464">Manganese</keyword>
<comment type="subunit">
    <text evidence="8">Homodimer, forms a heterotetramer with a Cas2 homodimer.</text>
</comment>
<dbReference type="GO" id="GO:0004520">
    <property type="term" value="F:DNA endonuclease activity"/>
    <property type="evidence" value="ECO:0007669"/>
    <property type="project" value="InterPro"/>
</dbReference>
<dbReference type="InterPro" id="IPR033641">
    <property type="entry name" value="Cas1_I-E"/>
</dbReference>
<organism evidence="9 10">
    <name type="scientific">Anaerococcus octavius</name>
    <dbReference type="NCBI Taxonomy" id="54007"/>
    <lineage>
        <taxon>Bacteria</taxon>
        <taxon>Bacillati</taxon>
        <taxon>Bacillota</taxon>
        <taxon>Tissierellia</taxon>
        <taxon>Tissierellales</taxon>
        <taxon>Peptoniphilaceae</taxon>
        <taxon>Anaerococcus</taxon>
    </lineage>
</organism>
<feature type="binding site" evidence="8">
    <location>
        <position position="147"/>
    </location>
    <ligand>
        <name>Mn(2+)</name>
        <dbReference type="ChEBI" id="CHEBI:29035"/>
    </ligand>
</feature>
<dbReference type="CDD" id="cd09719">
    <property type="entry name" value="Cas1_I-E"/>
    <property type="match status" value="1"/>
</dbReference>
<evidence type="ECO:0000256" key="2">
    <source>
        <dbReference type="ARBA" id="ARBA00022723"/>
    </source>
</evidence>
<feature type="binding site" evidence="8">
    <location>
        <position position="214"/>
    </location>
    <ligand>
        <name>Mn(2+)</name>
        <dbReference type="ChEBI" id="CHEBI:29035"/>
    </ligand>
</feature>
<evidence type="ECO:0000256" key="1">
    <source>
        <dbReference type="ARBA" id="ARBA00022722"/>
    </source>
</evidence>
<dbReference type="InterPro" id="IPR002729">
    <property type="entry name" value="CRISPR-assoc_Cas1"/>
</dbReference>
<dbReference type="Gene3D" id="3.100.10.20">
    <property type="entry name" value="CRISPR-associated endonuclease Cas1, N-terminal domain"/>
    <property type="match status" value="1"/>
</dbReference>
<dbReference type="RefSeq" id="WP_101539961.1">
    <property type="nucleotide sequence ID" value="NZ_PKGS01000002.1"/>
</dbReference>
<evidence type="ECO:0000313" key="10">
    <source>
        <dbReference type="Proteomes" id="UP000234335"/>
    </source>
</evidence>
<name>A0A2I1M9Q1_9FIRM</name>
<reference evidence="9 10" key="1">
    <citation type="submission" date="2017-12" db="EMBL/GenBank/DDBJ databases">
        <title>Phylogenetic diversity of female urinary microbiome.</title>
        <authorList>
            <person name="Thomas-White K."/>
            <person name="Wolfe A.J."/>
        </authorList>
    </citation>
    <scope>NUCLEOTIDE SEQUENCE [LARGE SCALE GENOMIC DNA]</scope>
    <source>
        <strain evidence="9 10">UMB0119</strain>
    </source>
</reference>
<comment type="similarity">
    <text evidence="8">Belongs to the CRISPR-associated endonuclease Cas1 family.</text>
</comment>
<dbReference type="GO" id="GO:0003677">
    <property type="term" value="F:DNA binding"/>
    <property type="evidence" value="ECO:0007669"/>
    <property type="project" value="UniProtKB-KW"/>
</dbReference>
<keyword evidence="3 8" id="KW-0255">Endonuclease</keyword>
<dbReference type="PANTHER" id="PTHR34353">
    <property type="entry name" value="CRISPR-ASSOCIATED ENDONUCLEASE CAS1 1"/>
    <property type="match status" value="1"/>
</dbReference>
<dbReference type="EC" id="3.1.-.-" evidence="8"/>
<evidence type="ECO:0000256" key="8">
    <source>
        <dbReference type="HAMAP-Rule" id="MF_01470"/>
    </source>
</evidence>
<dbReference type="InterPro" id="IPR050646">
    <property type="entry name" value="Cas1"/>
</dbReference>
<evidence type="ECO:0000256" key="5">
    <source>
        <dbReference type="ARBA" id="ARBA00022842"/>
    </source>
</evidence>
<keyword evidence="6 8" id="KW-0051">Antiviral defense</keyword>
<keyword evidence="7 8" id="KW-0238">DNA-binding</keyword>
<keyword evidence="5 8" id="KW-0460">Magnesium</keyword>
<dbReference type="EMBL" id="PKGS01000002">
    <property type="protein sequence ID" value="PKZ16862.1"/>
    <property type="molecule type" value="Genomic_DNA"/>
</dbReference>
<dbReference type="Pfam" id="PF01867">
    <property type="entry name" value="Cas_Cas1"/>
    <property type="match status" value="2"/>
</dbReference>
<evidence type="ECO:0000256" key="4">
    <source>
        <dbReference type="ARBA" id="ARBA00022801"/>
    </source>
</evidence>
<dbReference type="Proteomes" id="UP000234335">
    <property type="component" value="Unassembled WGS sequence"/>
</dbReference>
<dbReference type="PANTHER" id="PTHR34353:SF3">
    <property type="entry name" value="CRISPR-ASSOCIATED ENDONUCLEASE CAS1"/>
    <property type="match status" value="1"/>
</dbReference>
<keyword evidence="4 8" id="KW-0378">Hydrolase</keyword>
<gene>
    <name evidence="8" type="primary">cas1</name>
    <name evidence="9" type="ORF">CYJ34_03490</name>
</gene>
<feature type="binding site" evidence="8">
    <location>
        <position position="227"/>
    </location>
    <ligand>
        <name>Mn(2+)</name>
        <dbReference type="ChEBI" id="CHEBI:29035"/>
    </ligand>
</feature>
<evidence type="ECO:0000256" key="3">
    <source>
        <dbReference type="ARBA" id="ARBA00022759"/>
    </source>
</evidence>
<dbReference type="GO" id="GO:0046872">
    <property type="term" value="F:metal ion binding"/>
    <property type="evidence" value="ECO:0007669"/>
    <property type="project" value="UniProtKB-UniRule"/>
</dbReference>
<dbReference type="InterPro" id="IPR042211">
    <property type="entry name" value="CRISPR-assoc_Cas1_N"/>
</dbReference>
<evidence type="ECO:0000256" key="6">
    <source>
        <dbReference type="ARBA" id="ARBA00023118"/>
    </source>
</evidence>
<dbReference type="InterPro" id="IPR019851">
    <property type="entry name" value="CRISPR-assoc_Cas1_ECOLI"/>
</dbReference>
<sequence length="312" mass="35481">MKKSFGAKKAEINELPRISDRVSFIYVEHAKINRQDSAIIFLDSRGIVKIPCAMIGVLILGPGTDISHRAVELIGDTGCAMVWVGENGVRQYAHGRSLSHSSRYLEKQAKLVSNTRSRATVARKMYQMRFLNEDVSKLTIQQLRGKEGTRVRKIYKDNSKKYNVEWSGRVYDPDDFDKSDQVNKSLSVANVALYGLVHSIIVALGISPGLGFVHSGHDLAFVYDIADLYKAEITIPISFEVASLNLENEDIETITRKAIRDAIQKEKLMERIVKDVQYLLETPKEEEIEIDQIHLWDDKEEHVEYGINYSEY</sequence>
<comment type="cofactor">
    <cofactor evidence="8">
        <name>Mg(2+)</name>
        <dbReference type="ChEBI" id="CHEBI:18420"/>
    </cofactor>
    <cofactor evidence="8">
        <name>Mn(2+)</name>
        <dbReference type="ChEBI" id="CHEBI:29035"/>
    </cofactor>
</comment>
<dbReference type="AlphaFoldDB" id="A0A2I1M9Q1"/>
<evidence type="ECO:0000256" key="7">
    <source>
        <dbReference type="ARBA" id="ARBA00023125"/>
    </source>
</evidence>
<keyword evidence="2 8" id="KW-0479">Metal-binding</keyword>
<proteinExistence type="inferred from homology"/>
<dbReference type="HAMAP" id="MF_01470">
    <property type="entry name" value="Cas1"/>
    <property type="match status" value="1"/>
</dbReference>
<dbReference type="Gene3D" id="1.20.120.920">
    <property type="entry name" value="CRISPR-associated endonuclease Cas1, C-terminal domain"/>
    <property type="match status" value="1"/>
</dbReference>
<accession>A0A2I1M9Q1</accession>
<keyword evidence="1 8" id="KW-0540">Nuclease</keyword>
<protein>
    <recommendedName>
        <fullName evidence="8">CRISPR-associated endonuclease Cas1</fullName>
        <ecNumber evidence="8">3.1.-.-</ecNumber>
    </recommendedName>
</protein>
<keyword evidence="10" id="KW-1185">Reference proteome</keyword>
<dbReference type="NCBIfam" id="TIGR00287">
    <property type="entry name" value="cas1"/>
    <property type="match status" value="1"/>
</dbReference>
<dbReference type="GO" id="GO:0043571">
    <property type="term" value="P:maintenance of CRISPR repeat elements"/>
    <property type="evidence" value="ECO:0007669"/>
    <property type="project" value="UniProtKB-UniRule"/>
</dbReference>
<comment type="caution">
    <text evidence="9">The sequence shown here is derived from an EMBL/GenBank/DDBJ whole genome shotgun (WGS) entry which is preliminary data.</text>
</comment>
<comment type="function">
    <text evidence="8">CRISPR (clustered regularly interspaced short palindromic repeat), is an adaptive immune system that provides protection against mobile genetic elements (viruses, transposable elements and conjugative plasmids). CRISPR clusters contain spacers, sequences complementary to antecedent mobile elements, and target invading nucleic acids. CRISPR clusters are transcribed and processed into CRISPR RNA (crRNA). Acts as a dsDNA endonuclease. Involved in the integration of spacer DNA into the CRISPR cassette.</text>
</comment>
<dbReference type="GO" id="GO:0016787">
    <property type="term" value="F:hydrolase activity"/>
    <property type="evidence" value="ECO:0007669"/>
    <property type="project" value="UniProtKB-KW"/>
</dbReference>
<dbReference type="NCBIfam" id="TIGR03638">
    <property type="entry name" value="cas1_ECOLI"/>
    <property type="match status" value="1"/>
</dbReference>